<dbReference type="AlphaFoldDB" id="A0A0D0PKF4"/>
<comment type="caution">
    <text evidence="2">The sequence shown here is derived from an EMBL/GenBank/DDBJ whole genome shotgun (WGS) entry which is preliminary data.</text>
</comment>
<keyword evidence="1" id="KW-0732">Signal</keyword>
<name>A0A0D0PKF4_PSEFL</name>
<evidence type="ECO:0000313" key="2">
    <source>
        <dbReference type="EMBL" id="KIQ59173.1"/>
    </source>
</evidence>
<reference evidence="2 3" key="1">
    <citation type="submission" date="2015-01" db="EMBL/GenBank/DDBJ databases">
        <title>Draft Genome Sequence of the Biocontrol and Plant Growth-Promoting Rhizobacteria (PGPR) Pseudomonas fluorescens UM270.</title>
        <authorList>
            <person name="Hernandez-Salmeron J.E."/>
            <person name="Santoyo G."/>
            <person name="Moreno-Hagelsieb G."/>
            <person name="Hernandez-Leon R."/>
        </authorList>
    </citation>
    <scope>NUCLEOTIDE SEQUENCE [LARGE SCALE GENOMIC DNA]</scope>
    <source>
        <strain evidence="2 3">UM270</strain>
    </source>
</reference>
<feature type="chain" id="PRO_5002218443" evidence="1">
    <location>
        <begin position="23"/>
        <end position="93"/>
    </location>
</feature>
<dbReference type="OrthoDB" id="7026422at2"/>
<proteinExistence type="predicted"/>
<evidence type="ECO:0000256" key="1">
    <source>
        <dbReference type="SAM" id="SignalP"/>
    </source>
</evidence>
<dbReference type="RefSeq" id="WP_042729997.1">
    <property type="nucleotide sequence ID" value="NZ_JXNZ01000091.1"/>
</dbReference>
<dbReference type="EMBL" id="JXNZ01000091">
    <property type="protein sequence ID" value="KIQ59173.1"/>
    <property type="molecule type" value="Genomic_DNA"/>
</dbReference>
<dbReference type="PATRIC" id="fig|294.124.peg.2458"/>
<dbReference type="Proteomes" id="UP000032101">
    <property type="component" value="Unassembled WGS sequence"/>
</dbReference>
<sequence length="93" mass="10110">MKRSALLGLFITASMMASASFAADKPDSLCEANIQTINNAKTQYQSSADLNDRVTRSVTRAQELKAQGKIDECVAETQQTILEIRQASDGTNK</sequence>
<accession>A0A0D0PKF4</accession>
<evidence type="ECO:0000313" key="3">
    <source>
        <dbReference type="Proteomes" id="UP000032101"/>
    </source>
</evidence>
<feature type="signal peptide" evidence="1">
    <location>
        <begin position="1"/>
        <end position="22"/>
    </location>
</feature>
<protein>
    <submittedName>
        <fullName evidence="2">TmRNA</fullName>
    </submittedName>
</protein>
<gene>
    <name evidence="2" type="ORF">RL74_11930</name>
</gene>
<organism evidence="2 3">
    <name type="scientific">Pseudomonas fluorescens</name>
    <dbReference type="NCBI Taxonomy" id="294"/>
    <lineage>
        <taxon>Bacteria</taxon>
        <taxon>Pseudomonadati</taxon>
        <taxon>Pseudomonadota</taxon>
        <taxon>Gammaproteobacteria</taxon>
        <taxon>Pseudomonadales</taxon>
        <taxon>Pseudomonadaceae</taxon>
        <taxon>Pseudomonas</taxon>
    </lineage>
</organism>